<protein>
    <recommendedName>
        <fullName evidence="4">Secreted protein</fullName>
    </recommendedName>
</protein>
<evidence type="ECO:0000256" key="1">
    <source>
        <dbReference type="SAM" id="SignalP"/>
    </source>
</evidence>
<dbReference type="Proteomes" id="UP000272025">
    <property type="component" value="Unassembled WGS sequence"/>
</dbReference>
<feature type="signal peptide" evidence="1">
    <location>
        <begin position="1"/>
        <end position="17"/>
    </location>
</feature>
<keyword evidence="3" id="KW-1185">Reference proteome</keyword>
<name>A0A3N2PRW7_SODAK</name>
<dbReference type="EMBL" id="ML119057">
    <property type="protein sequence ID" value="ROT37245.1"/>
    <property type="molecule type" value="Genomic_DNA"/>
</dbReference>
<keyword evidence="1" id="KW-0732">Signal</keyword>
<reference evidence="2 3" key="1">
    <citation type="journal article" date="2018" name="Mol. Ecol.">
        <title>The obligate alkalophilic soda-lake fungus Sodiomyces alkalinus has shifted to a protein diet.</title>
        <authorList>
            <person name="Grum-Grzhimaylo A.A."/>
            <person name="Falkoski D.L."/>
            <person name="van den Heuvel J."/>
            <person name="Valero-Jimenez C.A."/>
            <person name="Min B."/>
            <person name="Choi I.G."/>
            <person name="Lipzen A."/>
            <person name="Daum C.G."/>
            <person name="Aanen D.K."/>
            <person name="Tsang A."/>
            <person name="Henrissat B."/>
            <person name="Bilanenko E.N."/>
            <person name="de Vries R.P."/>
            <person name="van Kan J.A.L."/>
            <person name="Grigoriev I.V."/>
            <person name="Debets A.J.M."/>
        </authorList>
    </citation>
    <scope>NUCLEOTIDE SEQUENCE [LARGE SCALE GENOMIC DNA]</scope>
    <source>
        <strain evidence="2 3">F11</strain>
    </source>
</reference>
<feature type="non-terminal residue" evidence="2">
    <location>
        <position position="89"/>
    </location>
</feature>
<evidence type="ECO:0000313" key="3">
    <source>
        <dbReference type="Proteomes" id="UP000272025"/>
    </source>
</evidence>
<organism evidence="2 3">
    <name type="scientific">Sodiomyces alkalinus (strain CBS 110278 / VKM F-3762 / F11)</name>
    <name type="common">Alkaliphilic filamentous fungus</name>
    <dbReference type="NCBI Taxonomy" id="1314773"/>
    <lineage>
        <taxon>Eukaryota</taxon>
        <taxon>Fungi</taxon>
        <taxon>Dikarya</taxon>
        <taxon>Ascomycota</taxon>
        <taxon>Pezizomycotina</taxon>
        <taxon>Sordariomycetes</taxon>
        <taxon>Hypocreomycetidae</taxon>
        <taxon>Glomerellales</taxon>
        <taxon>Plectosphaerellaceae</taxon>
        <taxon>Sodiomyces</taxon>
    </lineage>
</organism>
<evidence type="ECO:0000313" key="2">
    <source>
        <dbReference type="EMBL" id="ROT37245.1"/>
    </source>
</evidence>
<sequence length="89" mass="10013">MFGNLVVLLLCWSLVRERRPPACVTHCFLCGCVIGLTLAQLRRVLGVENACGWPPAYGLMEVKVFGGTGELSRHREIREEPFAFHGRRD</sequence>
<proteinExistence type="predicted"/>
<feature type="chain" id="PRO_5018015952" description="Secreted protein" evidence="1">
    <location>
        <begin position="18"/>
        <end position="89"/>
    </location>
</feature>
<dbReference type="RefSeq" id="XP_028465051.1">
    <property type="nucleotide sequence ID" value="XM_028612177.1"/>
</dbReference>
<dbReference type="GeneID" id="39580655"/>
<gene>
    <name evidence="2" type="ORF">SODALDRAFT_334331</name>
</gene>
<dbReference type="AlphaFoldDB" id="A0A3N2PRW7"/>
<evidence type="ECO:0008006" key="4">
    <source>
        <dbReference type="Google" id="ProtNLM"/>
    </source>
</evidence>
<accession>A0A3N2PRW7</accession>